<dbReference type="EMBL" id="VDEP01000203">
    <property type="protein sequence ID" value="KAA1124759.1"/>
    <property type="molecule type" value="Genomic_DNA"/>
</dbReference>
<evidence type="ECO:0000313" key="5">
    <source>
        <dbReference type="Proteomes" id="UP000325313"/>
    </source>
</evidence>
<evidence type="ECO:0000313" key="4">
    <source>
        <dbReference type="Proteomes" id="UP000324748"/>
    </source>
</evidence>
<reference evidence="4 5" key="1">
    <citation type="submission" date="2019-05" db="EMBL/GenBank/DDBJ databases">
        <title>Emergence of the Ug99 lineage of the wheat stem rust pathogen through somatic hybridization.</title>
        <authorList>
            <person name="Li F."/>
            <person name="Upadhyaya N.M."/>
            <person name="Sperschneider J."/>
            <person name="Matny O."/>
            <person name="Nguyen-Phuc H."/>
            <person name="Mago R."/>
            <person name="Raley C."/>
            <person name="Miller M.E."/>
            <person name="Silverstein K.A.T."/>
            <person name="Henningsen E."/>
            <person name="Hirsch C.D."/>
            <person name="Visser B."/>
            <person name="Pretorius Z.A."/>
            <person name="Steffenson B.J."/>
            <person name="Schwessinger B."/>
            <person name="Dodds P.N."/>
            <person name="Figueroa M."/>
        </authorList>
    </citation>
    <scope>NUCLEOTIDE SEQUENCE [LARGE SCALE GENOMIC DNA]</scope>
    <source>
        <strain evidence="2">21-0</strain>
        <strain evidence="3 5">Ug99</strain>
    </source>
</reference>
<gene>
    <name evidence="2" type="ORF">PGT21_013837</name>
    <name evidence="3" type="ORF">PGTUg99_033921</name>
</gene>
<accession>A0A5B0RH75</accession>
<feature type="chain" id="PRO_5036138125" description="Secreted protein" evidence="1">
    <location>
        <begin position="21"/>
        <end position="126"/>
    </location>
</feature>
<dbReference type="Proteomes" id="UP000324748">
    <property type="component" value="Unassembled WGS sequence"/>
</dbReference>
<dbReference type="AlphaFoldDB" id="A0A5B0RH75"/>
<evidence type="ECO:0000313" key="2">
    <source>
        <dbReference type="EMBL" id="KAA1107432.1"/>
    </source>
</evidence>
<feature type="signal peptide" evidence="1">
    <location>
        <begin position="1"/>
        <end position="20"/>
    </location>
</feature>
<protein>
    <recommendedName>
        <fullName evidence="6">Secreted protein</fullName>
    </recommendedName>
</protein>
<keyword evidence="4" id="KW-1185">Reference proteome</keyword>
<keyword evidence="1" id="KW-0732">Signal</keyword>
<comment type="caution">
    <text evidence="3">The sequence shown here is derived from an EMBL/GenBank/DDBJ whole genome shotgun (WGS) entry which is preliminary data.</text>
</comment>
<dbReference type="EMBL" id="VSWC01000029">
    <property type="protein sequence ID" value="KAA1107432.1"/>
    <property type="molecule type" value="Genomic_DNA"/>
</dbReference>
<evidence type="ECO:0000256" key="1">
    <source>
        <dbReference type="SAM" id="SignalP"/>
    </source>
</evidence>
<dbReference type="Proteomes" id="UP000325313">
    <property type="component" value="Unassembled WGS sequence"/>
</dbReference>
<name>A0A5B0RH75_PUCGR</name>
<organism evidence="3 5">
    <name type="scientific">Puccinia graminis f. sp. tritici</name>
    <dbReference type="NCBI Taxonomy" id="56615"/>
    <lineage>
        <taxon>Eukaryota</taxon>
        <taxon>Fungi</taxon>
        <taxon>Dikarya</taxon>
        <taxon>Basidiomycota</taxon>
        <taxon>Pucciniomycotina</taxon>
        <taxon>Pucciniomycetes</taxon>
        <taxon>Pucciniales</taxon>
        <taxon>Pucciniaceae</taxon>
        <taxon>Puccinia</taxon>
    </lineage>
</organism>
<proteinExistence type="predicted"/>
<evidence type="ECO:0008006" key="6">
    <source>
        <dbReference type="Google" id="ProtNLM"/>
    </source>
</evidence>
<evidence type="ECO:0000313" key="3">
    <source>
        <dbReference type="EMBL" id="KAA1124759.1"/>
    </source>
</evidence>
<sequence length="126" mass="13934">MHIQTVGYILFLCFIHTAYASLAPAHNTCAHCGGFNVFETTLPGYPTWGKCNYYNSATRESCLVDRAKEYYGCQGCQQYSVQNRIASGDGCTHTNKQKIGSPLSPRPLAMPELNYIGPYDVLLEAV</sequence>